<evidence type="ECO:0000313" key="13">
    <source>
        <dbReference type="Proteomes" id="UP000320913"/>
    </source>
</evidence>
<reference evidence="12 13" key="1">
    <citation type="journal article" date="2019" name="Nat. Microbiol.">
        <title>Mediterranean grassland soil C-N compound turnover is dependent on rainfall and depth, and is mediated by genomically divergent microorganisms.</title>
        <authorList>
            <person name="Diamond S."/>
            <person name="Andeer P.F."/>
            <person name="Li Z."/>
            <person name="Crits-Christoph A."/>
            <person name="Burstein D."/>
            <person name="Anantharaman K."/>
            <person name="Lane K.R."/>
            <person name="Thomas B.C."/>
            <person name="Pan C."/>
            <person name="Northen T.R."/>
            <person name="Banfield J.F."/>
        </authorList>
    </citation>
    <scope>NUCLEOTIDE SEQUENCE [LARGE SCALE GENOMIC DNA]</scope>
    <source>
        <strain evidence="10">WS_1</strain>
        <strain evidence="11">WS_5</strain>
    </source>
</reference>
<dbReference type="Gene3D" id="1.20.81.30">
    <property type="entry name" value="Type II secretion system (T2SS), domain F"/>
    <property type="match status" value="2"/>
</dbReference>
<feature type="transmembrane region" description="Helical" evidence="8">
    <location>
        <begin position="376"/>
        <end position="397"/>
    </location>
</feature>
<keyword evidence="6 8" id="KW-1133">Transmembrane helix</keyword>
<sequence>MAAFRYRARSLSGEAQTGLLEAPDLDQAVERIHSMGLVPVRLEAYGAPRTRARTLPFLDRKVTPRDLILFTRQLETMLDSGLPILSSLESLHSQTTHPKLKQAIDRVRSDVEQGSTLTEALRRQPECFPRIYVNLVFAGEEGGLLAQMLDRVASLLEYEAETDQRIRSATFYPTLIVSELGLAFLVLIKFVLPRFASLFRKFDTQLPLPTRVLIGLSDFFEHYWLAFLFVVVGSIAAAVVWSRTERGRVTIDRFVITVPIFGPIFMMTIMSRFSRVLSALLASGIPIVQALEIVRGVVGNKVIEAEIDKMRDGVVAGMGLAEPLRGSAHFPPLVIKMLAVGEETGAVDKMLLRVSRYYDQDVDYAVKNLSTAIEPVLLIILGAAVLFTALAVFLPLWNLMNVFRH</sequence>
<dbReference type="Proteomes" id="UP000320913">
    <property type="component" value="Unassembled WGS sequence"/>
</dbReference>
<evidence type="ECO:0000259" key="9">
    <source>
        <dbReference type="Pfam" id="PF00482"/>
    </source>
</evidence>
<evidence type="ECO:0000256" key="1">
    <source>
        <dbReference type="ARBA" id="ARBA00004429"/>
    </source>
</evidence>
<name>A0A538SD69_UNCEI</name>
<dbReference type="EMBL" id="VBOV01000098">
    <property type="protein sequence ID" value="TMQ59594.1"/>
    <property type="molecule type" value="Genomic_DNA"/>
</dbReference>
<keyword evidence="4" id="KW-0997">Cell inner membrane</keyword>
<proteinExistence type="inferred from homology"/>
<keyword evidence="7 8" id="KW-0472">Membrane</keyword>
<evidence type="ECO:0000256" key="4">
    <source>
        <dbReference type="ARBA" id="ARBA00022519"/>
    </source>
</evidence>
<evidence type="ECO:0000256" key="7">
    <source>
        <dbReference type="ARBA" id="ARBA00023136"/>
    </source>
</evidence>
<protein>
    <submittedName>
        <fullName evidence="10">Type II secretion system F family protein</fullName>
    </submittedName>
</protein>
<dbReference type="InterPro" id="IPR003004">
    <property type="entry name" value="GspF/PilC"/>
</dbReference>
<evidence type="ECO:0000313" key="10">
    <source>
        <dbReference type="EMBL" id="TMQ49312.1"/>
    </source>
</evidence>
<comment type="similarity">
    <text evidence="2">Belongs to the GSP F family.</text>
</comment>
<keyword evidence="3" id="KW-1003">Cell membrane</keyword>
<evidence type="ECO:0000256" key="8">
    <source>
        <dbReference type="SAM" id="Phobius"/>
    </source>
</evidence>
<dbReference type="InterPro" id="IPR042094">
    <property type="entry name" value="T2SS_GspF_sf"/>
</dbReference>
<dbReference type="PANTHER" id="PTHR30012:SF4">
    <property type="entry name" value="MSHA BIOGENESIS PROTEIN MSHG"/>
    <property type="match status" value="1"/>
</dbReference>
<accession>A0A538SD69</accession>
<dbReference type="GO" id="GO:0015628">
    <property type="term" value="P:protein secretion by the type II secretion system"/>
    <property type="evidence" value="ECO:0007669"/>
    <property type="project" value="TreeGrafter"/>
</dbReference>
<evidence type="ECO:0000313" key="12">
    <source>
        <dbReference type="Proteomes" id="UP000316292"/>
    </source>
</evidence>
<feature type="domain" description="Type II secretion system protein GspF" evidence="9">
    <location>
        <begin position="273"/>
        <end position="395"/>
    </location>
</feature>
<dbReference type="PRINTS" id="PR00812">
    <property type="entry name" value="BCTERIALGSPF"/>
</dbReference>
<gene>
    <name evidence="10" type="ORF">E6K71_05160</name>
    <name evidence="11" type="ORF">E6K75_03935</name>
</gene>
<feature type="transmembrane region" description="Helical" evidence="8">
    <location>
        <begin position="254"/>
        <end position="273"/>
    </location>
</feature>
<evidence type="ECO:0000256" key="6">
    <source>
        <dbReference type="ARBA" id="ARBA00022989"/>
    </source>
</evidence>
<feature type="transmembrane region" description="Helical" evidence="8">
    <location>
        <begin position="171"/>
        <end position="192"/>
    </location>
</feature>
<dbReference type="GO" id="GO:0005886">
    <property type="term" value="C:plasma membrane"/>
    <property type="evidence" value="ECO:0007669"/>
    <property type="project" value="UniProtKB-SubCell"/>
</dbReference>
<dbReference type="PANTHER" id="PTHR30012">
    <property type="entry name" value="GENERAL SECRETION PATHWAY PROTEIN"/>
    <property type="match status" value="1"/>
</dbReference>
<organism evidence="10 12">
    <name type="scientific">Eiseniibacteriota bacterium</name>
    <dbReference type="NCBI Taxonomy" id="2212470"/>
    <lineage>
        <taxon>Bacteria</taxon>
        <taxon>Candidatus Eiseniibacteriota</taxon>
    </lineage>
</organism>
<dbReference type="Proteomes" id="UP000316292">
    <property type="component" value="Unassembled WGS sequence"/>
</dbReference>
<dbReference type="EMBL" id="VBOR01000058">
    <property type="protein sequence ID" value="TMQ49312.1"/>
    <property type="molecule type" value="Genomic_DNA"/>
</dbReference>
<dbReference type="Pfam" id="PF00482">
    <property type="entry name" value="T2SSF"/>
    <property type="match status" value="2"/>
</dbReference>
<feature type="domain" description="Type II secretion system protein GspF" evidence="9">
    <location>
        <begin position="70"/>
        <end position="193"/>
    </location>
</feature>
<comment type="caution">
    <text evidence="10">The sequence shown here is derived from an EMBL/GenBank/DDBJ whole genome shotgun (WGS) entry which is preliminary data.</text>
</comment>
<feature type="transmembrane region" description="Helical" evidence="8">
    <location>
        <begin position="223"/>
        <end position="242"/>
    </location>
</feature>
<evidence type="ECO:0000256" key="2">
    <source>
        <dbReference type="ARBA" id="ARBA00005745"/>
    </source>
</evidence>
<dbReference type="InterPro" id="IPR018076">
    <property type="entry name" value="T2SS_GspF_dom"/>
</dbReference>
<comment type="subcellular location">
    <subcellularLocation>
        <location evidence="1">Cell inner membrane</location>
        <topology evidence="1">Multi-pass membrane protein</topology>
    </subcellularLocation>
</comment>
<evidence type="ECO:0000256" key="5">
    <source>
        <dbReference type="ARBA" id="ARBA00022692"/>
    </source>
</evidence>
<evidence type="ECO:0000313" key="11">
    <source>
        <dbReference type="EMBL" id="TMQ59594.1"/>
    </source>
</evidence>
<dbReference type="FunFam" id="1.20.81.30:FF:000001">
    <property type="entry name" value="Type II secretion system protein F"/>
    <property type="match status" value="2"/>
</dbReference>
<evidence type="ECO:0000256" key="3">
    <source>
        <dbReference type="ARBA" id="ARBA00022475"/>
    </source>
</evidence>
<dbReference type="AlphaFoldDB" id="A0A538SD69"/>
<keyword evidence="5 8" id="KW-0812">Transmembrane</keyword>